<dbReference type="EMBL" id="VSWD01000010">
    <property type="protein sequence ID" value="KAK3091205.1"/>
    <property type="molecule type" value="Genomic_DNA"/>
</dbReference>
<organism evidence="4 5">
    <name type="scientific">Pinctada imbricata</name>
    <name type="common">Atlantic pearl-oyster</name>
    <name type="synonym">Pinctada martensii</name>
    <dbReference type="NCBI Taxonomy" id="66713"/>
    <lineage>
        <taxon>Eukaryota</taxon>
        <taxon>Metazoa</taxon>
        <taxon>Spiralia</taxon>
        <taxon>Lophotrochozoa</taxon>
        <taxon>Mollusca</taxon>
        <taxon>Bivalvia</taxon>
        <taxon>Autobranchia</taxon>
        <taxon>Pteriomorphia</taxon>
        <taxon>Pterioida</taxon>
        <taxon>Pterioidea</taxon>
        <taxon>Pteriidae</taxon>
        <taxon>Pinctada</taxon>
    </lineage>
</organism>
<comment type="pathway">
    <text evidence="3">Protein modification; protein glycosylation.</text>
</comment>
<reference evidence="4" key="1">
    <citation type="submission" date="2019-08" db="EMBL/GenBank/DDBJ databases">
        <title>The improved chromosome-level genome for the pearl oyster Pinctada fucata martensii using PacBio sequencing and Hi-C.</title>
        <authorList>
            <person name="Zheng Z."/>
        </authorList>
    </citation>
    <scope>NUCLEOTIDE SEQUENCE</scope>
    <source>
        <strain evidence="4">ZZ-2019</strain>
        <tissue evidence="4">Adductor muscle</tissue>
    </source>
</reference>
<keyword evidence="1 3" id="KW-0328">Glycosyltransferase</keyword>
<keyword evidence="3" id="KW-0812">Transmembrane</keyword>
<evidence type="ECO:0000256" key="1">
    <source>
        <dbReference type="ARBA" id="ARBA00022676"/>
    </source>
</evidence>
<dbReference type="CDD" id="cd11301">
    <property type="entry name" value="Fut1_Fut2_like"/>
    <property type="match status" value="1"/>
</dbReference>
<dbReference type="Pfam" id="PF01531">
    <property type="entry name" value="Glyco_transf_11"/>
    <property type="match status" value="1"/>
</dbReference>
<dbReference type="InterPro" id="IPR002516">
    <property type="entry name" value="Glyco_trans_11"/>
</dbReference>
<keyword evidence="3" id="KW-0735">Signal-anchor</keyword>
<evidence type="ECO:0000256" key="3">
    <source>
        <dbReference type="RuleBase" id="RU363129"/>
    </source>
</evidence>
<sequence length="361" mass="42043">MYENDNAYQFESIGSSSRALHYLPFLSKSIGNSSSNLRKRKKTTLSSRILKNYTGYTYLQQLPVFFLKDHIFNLSRYSFIGSSKTGRIGNQLFEFASGYGMARQTNRIPVIGHTDRLRTIFNITNAILVNRNQQIKKWNLILERKCCAFDSSMLKRIVGKKNYRVGYYLQSWKYFERVMNELRGQLRFLSHIQRKADEIINSISRKYTCTTCTGDSGNLTYIGIHIRRGDMHRLRKFRDYGYLTAPASYIYRAIQYYVKNIARPVFIVCSDDMPWAQGILKNIRSDINSEFVHGKSEVDLAVQASCNHNIITVGTFGWWAGFLAGGDVIYYKHPFRQGSRLQRGYSKNMEDYFLPHWIPLE</sequence>
<keyword evidence="3" id="KW-0325">Glycoprotein</keyword>
<dbReference type="GO" id="GO:0008107">
    <property type="term" value="F:galactoside 2-alpha-L-fucosyltransferase activity"/>
    <property type="evidence" value="ECO:0007669"/>
    <property type="project" value="InterPro"/>
</dbReference>
<comment type="subcellular location">
    <subcellularLocation>
        <location evidence="3">Golgi apparatus</location>
        <location evidence="3">Golgi stack membrane</location>
        <topology evidence="3">Single-pass type II membrane protein</topology>
    </subcellularLocation>
</comment>
<proteinExistence type="inferred from homology"/>
<accession>A0AA88XST0</accession>
<protein>
    <recommendedName>
        <fullName evidence="3">L-Fucosyltransferase</fullName>
        <ecNumber evidence="3">2.4.1.-</ecNumber>
    </recommendedName>
</protein>
<dbReference type="GO" id="GO:0005975">
    <property type="term" value="P:carbohydrate metabolic process"/>
    <property type="evidence" value="ECO:0007669"/>
    <property type="project" value="InterPro"/>
</dbReference>
<dbReference type="Proteomes" id="UP001186944">
    <property type="component" value="Unassembled WGS sequence"/>
</dbReference>
<dbReference type="EC" id="2.4.1.-" evidence="3"/>
<evidence type="ECO:0000256" key="2">
    <source>
        <dbReference type="ARBA" id="ARBA00022679"/>
    </source>
</evidence>
<keyword evidence="2 3" id="KW-0808">Transferase</keyword>
<keyword evidence="3" id="KW-0333">Golgi apparatus</keyword>
<dbReference type="AlphaFoldDB" id="A0AA88XST0"/>
<comment type="similarity">
    <text evidence="3">Belongs to the glycosyltransferase 11 family.</text>
</comment>
<keyword evidence="5" id="KW-1185">Reference proteome</keyword>
<evidence type="ECO:0000313" key="4">
    <source>
        <dbReference type="EMBL" id="KAK3091205.1"/>
    </source>
</evidence>
<evidence type="ECO:0000313" key="5">
    <source>
        <dbReference type="Proteomes" id="UP001186944"/>
    </source>
</evidence>
<dbReference type="GO" id="GO:0032580">
    <property type="term" value="C:Golgi cisterna membrane"/>
    <property type="evidence" value="ECO:0007669"/>
    <property type="project" value="UniProtKB-SubCell"/>
</dbReference>
<dbReference type="PANTHER" id="PTHR11927:SF9">
    <property type="entry name" value="L-FUCOSYLTRANSFERASE"/>
    <property type="match status" value="1"/>
</dbReference>
<name>A0AA88XST0_PINIB</name>
<dbReference type="PANTHER" id="PTHR11927">
    <property type="entry name" value="GALACTOSIDE 2-L-FUCOSYLTRANSFERASE"/>
    <property type="match status" value="1"/>
</dbReference>
<gene>
    <name evidence="4" type="ORF">FSP39_017960</name>
</gene>
<comment type="caution">
    <text evidence="4">The sequence shown here is derived from an EMBL/GenBank/DDBJ whole genome shotgun (WGS) entry which is preliminary data.</text>
</comment>